<dbReference type="Gene3D" id="3.40.190.80">
    <property type="match status" value="1"/>
</dbReference>
<keyword evidence="9" id="KW-1185">Reference proteome</keyword>
<gene>
    <name evidence="8" type="ORF">CSQ87_03285</name>
</gene>
<dbReference type="SUPFAM" id="SSF56655">
    <property type="entry name" value="Carbohydrate phosphatase"/>
    <property type="match status" value="1"/>
</dbReference>
<dbReference type="GO" id="GO:0007165">
    <property type="term" value="P:signal transduction"/>
    <property type="evidence" value="ECO:0007669"/>
    <property type="project" value="TreeGrafter"/>
</dbReference>
<reference evidence="8 9" key="1">
    <citation type="submission" date="2017-10" db="EMBL/GenBank/DDBJ databases">
        <title>Draft genome sequences of strains TRE 1, TRE 9, TRE H and TRI 7, isolated from tamarins, belonging to four potential novel Bifidobacterium species.</title>
        <authorList>
            <person name="Mattarelli P."/>
            <person name="Modesto M."/>
            <person name="Puglisi E."/>
            <person name="Morelli L."/>
            <person name="Spezio C."/>
            <person name="Bonetti A."/>
            <person name="Sandri C."/>
        </authorList>
    </citation>
    <scope>NUCLEOTIDE SEQUENCE [LARGE SCALE GENOMIC DNA]</scope>
    <source>
        <strain evidence="9">TRI7</strain>
    </source>
</reference>
<evidence type="ECO:0000256" key="3">
    <source>
        <dbReference type="ARBA" id="ARBA00022723"/>
    </source>
</evidence>
<dbReference type="GO" id="GO:0046872">
    <property type="term" value="F:metal ion binding"/>
    <property type="evidence" value="ECO:0007669"/>
    <property type="project" value="UniProtKB-KW"/>
</dbReference>
<dbReference type="GO" id="GO:0046854">
    <property type="term" value="P:phosphatidylinositol phosphate biosynthetic process"/>
    <property type="evidence" value="ECO:0007669"/>
    <property type="project" value="InterPro"/>
</dbReference>
<feature type="binding site" evidence="6">
    <location>
        <position position="83"/>
    </location>
    <ligand>
        <name>Mg(2+)</name>
        <dbReference type="ChEBI" id="CHEBI:18420"/>
        <label>1</label>
        <note>catalytic</note>
    </ligand>
</feature>
<dbReference type="Gene3D" id="3.30.540.10">
    <property type="entry name" value="Fructose-1,6-Bisphosphatase, subunit A, domain 1"/>
    <property type="match status" value="1"/>
</dbReference>
<evidence type="ECO:0000256" key="7">
    <source>
        <dbReference type="RuleBase" id="RU364068"/>
    </source>
</evidence>
<evidence type="ECO:0000256" key="6">
    <source>
        <dbReference type="PIRSR" id="PIRSR600760-2"/>
    </source>
</evidence>
<comment type="catalytic activity">
    <reaction evidence="1 7">
        <text>a myo-inositol phosphate + H2O = myo-inositol + phosphate</text>
        <dbReference type="Rhea" id="RHEA:24056"/>
        <dbReference type="ChEBI" id="CHEBI:15377"/>
        <dbReference type="ChEBI" id="CHEBI:17268"/>
        <dbReference type="ChEBI" id="CHEBI:43474"/>
        <dbReference type="ChEBI" id="CHEBI:84139"/>
        <dbReference type="EC" id="3.1.3.25"/>
    </reaction>
</comment>
<proteinExistence type="inferred from homology"/>
<dbReference type="PANTHER" id="PTHR20854:SF4">
    <property type="entry name" value="INOSITOL-1-MONOPHOSPHATASE-RELATED"/>
    <property type="match status" value="1"/>
</dbReference>
<evidence type="ECO:0000313" key="8">
    <source>
        <dbReference type="EMBL" id="PJM75966.1"/>
    </source>
</evidence>
<dbReference type="Pfam" id="PF00459">
    <property type="entry name" value="Inositol_P"/>
    <property type="match status" value="1"/>
</dbReference>
<dbReference type="AlphaFoldDB" id="A0A2M9HGM4"/>
<dbReference type="EMBL" id="PEBK01000002">
    <property type="protein sequence ID" value="PJM75966.1"/>
    <property type="molecule type" value="Genomic_DNA"/>
</dbReference>
<keyword evidence="4 7" id="KW-0378">Hydrolase</keyword>
<feature type="binding site" evidence="6">
    <location>
        <position position="228"/>
    </location>
    <ligand>
        <name>Mg(2+)</name>
        <dbReference type="ChEBI" id="CHEBI:18420"/>
        <label>1</label>
        <note>catalytic</note>
    </ligand>
</feature>
<keyword evidence="3 6" id="KW-0479">Metal-binding</keyword>
<accession>A0A2M9HGM4</accession>
<dbReference type="InterPro" id="IPR022337">
    <property type="entry name" value="Inositol_monophosphatase_SuhB"/>
</dbReference>
<dbReference type="EC" id="3.1.3.25" evidence="7"/>
<feature type="binding site" evidence="6">
    <location>
        <position position="103"/>
    </location>
    <ligand>
        <name>Mg(2+)</name>
        <dbReference type="ChEBI" id="CHEBI:18420"/>
        <label>1</label>
        <note>catalytic</note>
    </ligand>
</feature>
<dbReference type="OrthoDB" id="9772456at2"/>
<evidence type="ECO:0000256" key="1">
    <source>
        <dbReference type="ARBA" id="ARBA00001033"/>
    </source>
</evidence>
<dbReference type="InterPro" id="IPR033942">
    <property type="entry name" value="IMPase"/>
</dbReference>
<sequence>MTGIPAAPTDPDDPLTSVNIADLVTIVRAAATRFVMGKAGGEARTHITVKGVADFVTEVDTNVQSFVKSRLADRYPDIQFLGEENGEQDVDFDGLYWVLDPIDGTTNLIHDYHHSAISLGLLRGGETLKAVLYQPWSEEMFTAEAGRGAFLNGKPIHVTDEADMSRSLINVGTSPYHHELAERNFDIMRRVFVDSADIRRTGSAALDLAYVACGRADGYFEGSIKLWDYAAGRLLVTEAGGTVSDWQGNDLGHRMETAVLAGTPAIADLLRERYLND</sequence>
<protein>
    <recommendedName>
        <fullName evidence="7">Inositol-1-monophosphatase</fullName>
        <ecNumber evidence="7">3.1.3.25</ecNumber>
    </recommendedName>
</protein>
<evidence type="ECO:0000256" key="5">
    <source>
        <dbReference type="ARBA" id="ARBA00022842"/>
    </source>
</evidence>
<comment type="cofactor">
    <cofactor evidence="2 6 7">
        <name>Mg(2+)</name>
        <dbReference type="ChEBI" id="CHEBI:18420"/>
    </cofactor>
</comment>
<evidence type="ECO:0000313" key="9">
    <source>
        <dbReference type="Proteomes" id="UP000231451"/>
    </source>
</evidence>
<dbReference type="PRINTS" id="PR01959">
    <property type="entry name" value="SBIMPHPHTASE"/>
</dbReference>
<evidence type="ECO:0000256" key="2">
    <source>
        <dbReference type="ARBA" id="ARBA00001946"/>
    </source>
</evidence>
<keyword evidence="5 6" id="KW-0460">Magnesium</keyword>
<name>A0A2M9HGM4_9BIFI</name>
<dbReference type="GO" id="GO:0008934">
    <property type="term" value="F:inositol monophosphate 1-phosphatase activity"/>
    <property type="evidence" value="ECO:0007669"/>
    <property type="project" value="InterPro"/>
</dbReference>
<comment type="similarity">
    <text evidence="7">Belongs to the inositol monophosphatase superfamily.</text>
</comment>
<dbReference type="PANTHER" id="PTHR20854">
    <property type="entry name" value="INOSITOL MONOPHOSPHATASE"/>
    <property type="match status" value="1"/>
</dbReference>
<dbReference type="InterPro" id="IPR000760">
    <property type="entry name" value="Inositol_monophosphatase-like"/>
</dbReference>
<feature type="binding site" evidence="6">
    <location>
        <position position="102"/>
    </location>
    <ligand>
        <name>Mg(2+)</name>
        <dbReference type="ChEBI" id="CHEBI:18420"/>
        <label>1</label>
        <note>catalytic</note>
    </ligand>
</feature>
<dbReference type="PROSITE" id="PS00630">
    <property type="entry name" value="IMP_2"/>
    <property type="match status" value="1"/>
</dbReference>
<dbReference type="InterPro" id="IPR020550">
    <property type="entry name" value="Inositol_monophosphatase_CS"/>
</dbReference>
<feature type="binding site" evidence="6">
    <location>
        <position position="100"/>
    </location>
    <ligand>
        <name>Mg(2+)</name>
        <dbReference type="ChEBI" id="CHEBI:18420"/>
        <label>1</label>
        <note>catalytic</note>
    </ligand>
</feature>
<organism evidence="8 9">
    <name type="scientific">Bifidobacterium simiarum</name>
    <dbReference type="NCBI Taxonomy" id="2045441"/>
    <lineage>
        <taxon>Bacteria</taxon>
        <taxon>Bacillati</taxon>
        <taxon>Actinomycetota</taxon>
        <taxon>Actinomycetes</taxon>
        <taxon>Bifidobacteriales</taxon>
        <taxon>Bifidobacteriaceae</taxon>
        <taxon>Bifidobacterium</taxon>
    </lineage>
</organism>
<evidence type="ECO:0000256" key="4">
    <source>
        <dbReference type="ARBA" id="ARBA00022801"/>
    </source>
</evidence>
<dbReference type="CDD" id="cd01639">
    <property type="entry name" value="IMPase"/>
    <property type="match status" value="1"/>
</dbReference>
<dbReference type="Proteomes" id="UP000231451">
    <property type="component" value="Unassembled WGS sequence"/>
</dbReference>
<comment type="caution">
    <text evidence="8">The sequence shown here is derived from an EMBL/GenBank/DDBJ whole genome shotgun (WGS) entry which is preliminary data.</text>
</comment>
<dbReference type="PRINTS" id="PR00377">
    <property type="entry name" value="IMPHPHTASES"/>
</dbReference>
<dbReference type="GO" id="GO:0006020">
    <property type="term" value="P:inositol metabolic process"/>
    <property type="evidence" value="ECO:0007669"/>
    <property type="project" value="TreeGrafter"/>
</dbReference>